<gene>
    <name evidence="2" type="ORF">XELAEV_18036103mg</name>
</gene>
<evidence type="ECO:0000313" key="3">
    <source>
        <dbReference type="Proteomes" id="UP000694892"/>
    </source>
</evidence>
<evidence type="ECO:0000313" key="2">
    <source>
        <dbReference type="EMBL" id="OCT73124.1"/>
    </source>
</evidence>
<dbReference type="EMBL" id="CM004478">
    <property type="protein sequence ID" value="OCT73124.1"/>
    <property type="molecule type" value="Genomic_DNA"/>
</dbReference>
<sequence>MRAVGIDFCRFRLRLNSELCSFCIGNEVGGTDGVALSRRDIIVQNTCFMLLSFLVDIITTTIKPLSRCHLRLICPKLDGCVFIYGFSKESIIFYFSTYIVNIHILFLLYITFDFNVVSCPSLSIPTANGISQSSHIHIM</sequence>
<keyword evidence="1" id="KW-1133">Transmembrane helix</keyword>
<dbReference type="AlphaFoldDB" id="A0A974CGT8"/>
<evidence type="ECO:0000256" key="1">
    <source>
        <dbReference type="SAM" id="Phobius"/>
    </source>
</evidence>
<name>A0A974CGT8_XENLA</name>
<keyword evidence="1" id="KW-0812">Transmembrane</keyword>
<feature type="transmembrane region" description="Helical" evidence="1">
    <location>
        <begin position="91"/>
        <end position="112"/>
    </location>
</feature>
<accession>A0A974CGT8</accession>
<protein>
    <submittedName>
        <fullName evidence="2">Uncharacterized protein</fullName>
    </submittedName>
</protein>
<reference evidence="3" key="1">
    <citation type="journal article" date="2016" name="Nature">
        <title>Genome evolution in the allotetraploid frog Xenopus laevis.</title>
        <authorList>
            <person name="Session A.M."/>
            <person name="Uno Y."/>
            <person name="Kwon T."/>
            <person name="Chapman J.A."/>
            <person name="Toyoda A."/>
            <person name="Takahashi S."/>
            <person name="Fukui A."/>
            <person name="Hikosaka A."/>
            <person name="Suzuki A."/>
            <person name="Kondo M."/>
            <person name="van Heeringen S.J."/>
            <person name="Quigley I."/>
            <person name="Heinz S."/>
            <person name="Ogino H."/>
            <person name="Ochi H."/>
            <person name="Hellsten U."/>
            <person name="Lyons J.B."/>
            <person name="Simakov O."/>
            <person name="Putnam N."/>
            <person name="Stites J."/>
            <person name="Kuroki Y."/>
            <person name="Tanaka T."/>
            <person name="Michiue T."/>
            <person name="Watanabe M."/>
            <person name="Bogdanovic O."/>
            <person name="Lister R."/>
            <person name="Georgiou G."/>
            <person name="Paranjpe S.S."/>
            <person name="van Kruijsbergen I."/>
            <person name="Shu S."/>
            <person name="Carlson J."/>
            <person name="Kinoshita T."/>
            <person name="Ohta Y."/>
            <person name="Mawaribuchi S."/>
            <person name="Jenkins J."/>
            <person name="Grimwood J."/>
            <person name="Schmutz J."/>
            <person name="Mitros T."/>
            <person name="Mozaffari S.V."/>
            <person name="Suzuki Y."/>
            <person name="Haramoto Y."/>
            <person name="Yamamoto T.S."/>
            <person name="Takagi C."/>
            <person name="Heald R."/>
            <person name="Miller K."/>
            <person name="Haudenschild C."/>
            <person name="Kitzman J."/>
            <person name="Nakayama T."/>
            <person name="Izutsu Y."/>
            <person name="Robert J."/>
            <person name="Fortriede J."/>
            <person name="Burns K."/>
            <person name="Lotay V."/>
            <person name="Karimi K."/>
            <person name="Yasuoka Y."/>
            <person name="Dichmann D.S."/>
            <person name="Flajnik M.F."/>
            <person name="Houston D.W."/>
            <person name="Shendure J."/>
            <person name="DuPasquier L."/>
            <person name="Vize P.D."/>
            <person name="Zorn A.M."/>
            <person name="Ito M."/>
            <person name="Marcotte E.M."/>
            <person name="Wallingford J.B."/>
            <person name="Ito Y."/>
            <person name="Asashima M."/>
            <person name="Ueno N."/>
            <person name="Matsuda Y."/>
            <person name="Veenstra G.J."/>
            <person name="Fujiyama A."/>
            <person name="Harland R.M."/>
            <person name="Taira M."/>
            <person name="Rokhsar D.S."/>
        </authorList>
    </citation>
    <scope>NUCLEOTIDE SEQUENCE [LARGE SCALE GENOMIC DNA]</scope>
    <source>
        <strain evidence="3">J</strain>
    </source>
</reference>
<proteinExistence type="predicted"/>
<organism evidence="2 3">
    <name type="scientific">Xenopus laevis</name>
    <name type="common">African clawed frog</name>
    <dbReference type="NCBI Taxonomy" id="8355"/>
    <lineage>
        <taxon>Eukaryota</taxon>
        <taxon>Metazoa</taxon>
        <taxon>Chordata</taxon>
        <taxon>Craniata</taxon>
        <taxon>Vertebrata</taxon>
        <taxon>Euteleostomi</taxon>
        <taxon>Amphibia</taxon>
        <taxon>Batrachia</taxon>
        <taxon>Anura</taxon>
        <taxon>Pipoidea</taxon>
        <taxon>Pipidae</taxon>
        <taxon>Xenopodinae</taxon>
        <taxon>Xenopus</taxon>
        <taxon>Xenopus</taxon>
    </lineage>
</organism>
<dbReference type="Proteomes" id="UP000694892">
    <property type="component" value="Chromosome 7L"/>
</dbReference>
<keyword evidence="1" id="KW-0472">Membrane</keyword>